<accession>A0A1T5F3E3</accession>
<gene>
    <name evidence="2" type="ORF">SAMN06295937_102810</name>
</gene>
<proteinExistence type="predicted"/>
<reference evidence="3" key="1">
    <citation type="submission" date="2017-02" db="EMBL/GenBank/DDBJ databases">
        <authorList>
            <person name="Varghese N."/>
            <person name="Submissions S."/>
        </authorList>
    </citation>
    <scope>NUCLEOTIDE SEQUENCE [LARGE SCALE GENOMIC DNA]</scope>
    <source>
        <strain evidence="3">R11H</strain>
    </source>
</reference>
<feature type="compositionally biased region" description="Gly residues" evidence="1">
    <location>
        <begin position="75"/>
        <end position="86"/>
    </location>
</feature>
<feature type="compositionally biased region" description="Basic and acidic residues" evidence="1">
    <location>
        <begin position="31"/>
        <end position="55"/>
    </location>
</feature>
<keyword evidence="3" id="KW-1185">Reference proteome</keyword>
<dbReference type="RefSeq" id="WP_079639775.1">
    <property type="nucleotide sequence ID" value="NZ_FUYP01000028.1"/>
</dbReference>
<dbReference type="EMBL" id="FUYP01000028">
    <property type="protein sequence ID" value="SKB90712.1"/>
    <property type="molecule type" value="Genomic_DNA"/>
</dbReference>
<name>A0A1T5F3E3_9SPHN</name>
<feature type="region of interest" description="Disordered" evidence="1">
    <location>
        <begin position="1"/>
        <end position="121"/>
    </location>
</feature>
<feature type="compositionally biased region" description="Basic and acidic residues" evidence="1">
    <location>
        <begin position="13"/>
        <end position="24"/>
    </location>
</feature>
<sequence>MSDTVPRGPLGDARPDTPHADTRGDGPQPPEKVEDRENVGTVRPEDYPRNARDAGDVTGASNRGRRRSQASGAVSGSGAGAGGGGNPEDFDSDAQGGGGGKMLRTDHGPKVGADAPQGGSR</sequence>
<dbReference type="Proteomes" id="UP000190044">
    <property type="component" value="Unassembled WGS sequence"/>
</dbReference>
<organism evidence="2 3">
    <name type="scientific">Sphingopyxis flava</name>
    <dbReference type="NCBI Taxonomy" id="1507287"/>
    <lineage>
        <taxon>Bacteria</taxon>
        <taxon>Pseudomonadati</taxon>
        <taxon>Pseudomonadota</taxon>
        <taxon>Alphaproteobacteria</taxon>
        <taxon>Sphingomonadales</taxon>
        <taxon>Sphingomonadaceae</taxon>
        <taxon>Sphingopyxis</taxon>
    </lineage>
</organism>
<protein>
    <submittedName>
        <fullName evidence="2">Uncharacterized protein</fullName>
    </submittedName>
</protein>
<evidence type="ECO:0000313" key="3">
    <source>
        <dbReference type="Proteomes" id="UP000190044"/>
    </source>
</evidence>
<evidence type="ECO:0000313" key="2">
    <source>
        <dbReference type="EMBL" id="SKB90712.1"/>
    </source>
</evidence>
<dbReference type="AlphaFoldDB" id="A0A1T5F3E3"/>
<dbReference type="OrthoDB" id="7450713at2"/>
<evidence type="ECO:0000256" key="1">
    <source>
        <dbReference type="SAM" id="MobiDB-lite"/>
    </source>
</evidence>